<evidence type="ECO:0000313" key="2">
    <source>
        <dbReference type="Proteomes" id="UP000064844"/>
    </source>
</evidence>
<organism evidence="1 2">
    <name type="scientific">Intestinimonas butyriciproducens</name>
    <dbReference type="NCBI Taxonomy" id="1297617"/>
    <lineage>
        <taxon>Bacteria</taxon>
        <taxon>Bacillati</taxon>
        <taxon>Bacillota</taxon>
        <taxon>Clostridia</taxon>
        <taxon>Eubacteriales</taxon>
        <taxon>Intestinimonas</taxon>
    </lineage>
</organism>
<dbReference type="AlphaFoldDB" id="A0A0S2W8Z9"/>
<sequence length="106" mass="12402">MKEKKDNKRRAEAFLKQEMDKPEKIQDHHLTGTDQPFLPFMEQWLNEVERYSIRVTTLEQYKAVFRNVISIFPAFQNVALRGLARSLRPALHSLPRAASQRSHTAP</sequence>
<reference evidence="1 2" key="1">
    <citation type="journal article" date="2015" name="Nat. Commun.">
        <title>Production of butyrate from lysine and the Amadori product fructoselysine by a human gut commensal.</title>
        <authorList>
            <person name="Bui T.P."/>
            <person name="Ritari J."/>
            <person name="Boeren S."/>
            <person name="de Waard P."/>
            <person name="Plugge C.M."/>
            <person name="de Vos W.M."/>
        </authorList>
    </citation>
    <scope>NUCLEOTIDE SEQUENCE [LARGE SCALE GENOMIC DNA]</scope>
    <source>
        <strain evidence="1 2">AF211</strain>
    </source>
</reference>
<keyword evidence="2" id="KW-1185">Reference proteome</keyword>
<dbReference type="RefSeq" id="WP_195614971.1">
    <property type="nucleotide sequence ID" value="NZ_CALICV010000121.1"/>
</dbReference>
<protein>
    <submittedName>
        <fullName evidence="1">Uncharacterized protein</fullName>
    </submittedName>
</protein>
<reference evidence="2" key="2">
    <citation type="submission" date="2015-04" db="EMBL/GenBank/DDBJ databases">
        <title>A butyrogenic pathway from the amino acid lysine in a human gut commensal.</title>
        <authorList>
            <person name="de Vos W.M."/>
            <person name="Bui N.T.P."/>
            <person name="Plugge C.M."/>
            <person name="Ritari J."/>
        </authorList>
    </citation>
    <scope>NUCLEOTIDE SEQUENCE [LARGE SCALE GENOMIC DNA]</scope>
    <source>
        <strain evidence="2">AF211</strain>
    </source>
</reference>
<gene>
    <name evidence="1" type="ORF">IB211_03097</name>
</gene>
<dbReference type="KEGG" id="ibu:IB211_03097"/>
<dbReference type="EMBL" id="CP011307">
    <property type="protein sequence ID" value="ALP95488.1"/>
    <property type="molecule type" value="Genomic_DNA"/>
</dbReference>
<name>A0A0S2W8Z9_9FIRM</name>
<proteinExistence type="predicted"/>
<evidence type="ECO:0000313" key="1">
    <source>
        <dbReference type="EMBL" id="ALP95488.1"/>
    </source>
</evidence>
<accession>A0A0S2W8Z9</accession>
<dbReference type="Proteomes" id="UP000064844">
    <property type="component" value="Chromosome"/>
</dbReference>